<dbReference type="InterPro" id="IPR035969">
    <property type="entry name" value="Rab-GAP_TBC_sf"/>
</dbReference>
<evidence type="ECO:0000259" key="4">
    <source>
        <dbReference type="PROSITE" id="PS50086"/>
    </source>
</evidence>
<dbReference type="SUPFAM" id="SSF47923">
    <property type="entry name" value="Ypt/Rab-GAP domain of gyp1p"/>
    <property type="match status" value="2"/>
</dbReference>
<evidence type="ECO:0000256" key="1">
    <source>
        <dbReference type="ARBA" id="ARBA00022468"/>
    </source>
</evidence>
<gene>
    <name evidence="5" type="primary">GYP5_7</name>
    <name evidence="5" type="ORF">CU098_009304</name>
</gene>
<evidence type="ECO:0000313" key="6">
    <source>
        <dbReference type="Proteomes" id="UP000253551"/>
    </source>
</evidence>
<feature type="region of interest" description="Disordered" evidence="3">
    <location>
        <begin position="67"/>
        <end position="93"/>
    </location>
</feature>
<organism evidence="5 6">
    <name type="scientific">Rhizopus stolonifer</name>
    <name type="common">Rhizopus nigricans</name>
    <dbReference type="NCBI Taxonomy" id="4846"/>
    <lineage>
        <taxon>Eukaryota</taxon>
        <taxon>Fungi</taxon>
        <taxon>Fungi incertae sedis</taxon>
        <taxon>Mucoromycota</taxon>
        <taxon>Mucoromycotina</taxon>
        <taxon>Mucoromycetes</taxon>
        <taxon>Mucorales</taxon>
        <taxon>Mucorineae</taxon>
        <taxon>Rhizopodaceae</taxon>
        <taxon>Rhizopus</taxon>
    </lineage>
</organism>
<feature type="domain" description="Rab-GAP TBC" evidence="4">
    <location>
        <begin position="192"/>
        <end position="377"/>
    </location>
</feature>
<feature type="compositionally biased region" description="Polar residues" evidence="3">
    <location>
        <begin position="67"/>
        <end position="86"/>
    </location>
</feature>
<dbReference type="PANTHER" id="PTHR47219">
    <property type="entry name" value="RAB GTPASE-ACTIVATING PROTEIN 1-LIKE"/>
    <property type="match status" value="1"/>
</dbReference>
<dbReference type="InterPro" id="IPR050302">
    <property type="entry name" value="Rab_GAP_TBC_domain"/>
</dbReference>
<dbReference type="FunFam" id="1.10.8.270:FF:000001">
    <property type="entry name" value="TBC1 domain family member 1"/>
    <property type="match status" value="1"/>
</dbReference>
<dbReference type="Pfam" id="PF23436">
    <property type="entry name" value="RabGap-TBC_2"/>
    <property type="match status" value="1"/>
</dbReference>
<dbReference type="Gene3D" id="1.10.472.80">
    <property type="entry name" value="Ypt/Rab-GAP domain of gyp1p, domain 3"/>
    <property type="match status" value="1"/>
</dbReference>
<keyword evidence="2" id="KW-0175">Coiled coil</keyword>
<dbReference type="PANTHER" id="PTHR47219:SF9">
    <property type="entry name" value="GTPASE ACTIVATING PROTEIN AND CENTROSOME-ASSOCIATED, ISOFORM B"/>
    <property type="match status" value="1"/>
</dbReference>
<dbReference type="PROSITE" id="PS50086">
    <property type="entry name" value="TBC_RABGAP"/>
    <property type="match status" value="1"/>
</dbReference>
<keyword evidence="6" id="KW-1185">Reference proteome</keyword>
<evidence type="ECO:0000256" key="2">
    <source>
        <dbReference type="SAM" id="Coils"/>
    </source>
</evidence>
<dbReference type="EMBL" id="PJQM01001945">
    <property type="protein sequence ID" value="RCH99480.1"/>
    <property type="molecule type" value="Genomic_DNA"/>
</dbReference>
<protein>
    <submittedName>
        <fullName evidence="5">GTPase-activating protein</fullName>
    </submittedName>
</protein>
<dbReference type="OrthoDB" id="295078at2759"/>
<reference evidence="5 6" key="1">
    <citation type="journal article" date="2018" name="G3 (Bethesda)">
        <title>Phylogenetic and Phylogenomic Definition of Rhizopus Species.</title>
        <authorList>
            <person name="Gryganskyi A.P."/>
            <person name="Golan J."/>
            <person name="Dolatabadi S."/>
            <person name="Mondo S."/>
            <person name="Robb S."/>
            <person name="Idnurm A."/>
            <person name="Muszewska A."/>
            <person name="Steczkiewicz K."/>
            <person name="Masonjones S."/>
            <person name="Liao H.L."/>
            <person name="Gajdeczka M.T."/>
            <person name="Anike F."/>
            <person name="Vuek A."/>
            <person name="Anishchenko I.M."/>
            <person name="Voigt K."/>
            <person name="de Hoog G.S."/>
            <person name="Smith M.E."/>
            <person name="Heitman J."/>
            <person name="Vilgalys R."/>
            <person name="Stajich J.E."/>
        </authorList>
    </citation>
    <scope>NUCLEOTIDE SEQUENCE [LARGE SCALE GENOMIC DNA]</scope>
    <source>
        <strain evidence="5 6">LSU 92-RS-03</strain>
    </source>
</reference>
<feature type="region of interest" description="Disordered" evidence="3">
    <location>
        <begin position="1"/>
        <end position="53"/>
    </location>
</feature>
<evidence type="ECO:0000313" key="5">
    <source>
        <dbReference type="EMBL" id="RCH99480.1"/>
    </source>
</evidence>
<proteinExistence type="predicted"/>
<dbReference type="Gene3D" id="1.10.10.750">
    <property type="entry name" value="Ypt/Rab-GAP domain of gyp1p, domain 1"/>
    <property type="match status" value="1"/>
</dbReference>
<keyword evidence="1" id="KW-0343">GTPase activation</keyword>
<dbReference type="Proteomes" id="UP000253551">
    <property type="component" value="Unassembled WGS sequence"/>
</dbReference>
<dbReference type="Gene3D" id="1.10.8.270">
    <property type="entry name" value="putative rabgap domain of human tbc1 domain family member 14 like domains"/>
    <property type="match status" value="1"/>
</dbReference>
<accession>A0A367KBG7</accession>
<sequence length="580" mass="66592">MTSPYEILITSPNSEKETMLSKDLISEMNSISLESKGGTPRKSMDNESTLSSTSTTRSIFSTFWSPFRSSNTSPASSRRPSKQHSTPLPVANRPSASFAARHLSKTSSIISPLPGFQEALLAQMEQLNVENNSDPKSKMMKSLKRQSIRYSLVTQNKGTPDDYDWDFWANLMCDYDNLSKYSKDLIHHVQFGIPSSIRGMVWQLVSKAKDENLSRMYLDQLKEPSPYDKMIQRDLSRTFPGHAYFKDSDGQGQEDLYNVVKAYSIYDKGVGYCQGLAFIVGPMLLNMPDEDAFCLFVKLMNKYGLRGHFTPEMDGLHLRLYQFDALILEHLPHISRHLNEEGVSSTMYASQWFMTLFAYKFPLNLVFRIYDVVFTEGIDSIFKFAISLLKQNQAYILGLEFEQLDDDRRFVSDACTLNIPLKRLALLEKEYKQRLQKEAAEANTIEDLQKTNRELKKQFDAIQTKTNTLRQESKDVRTQLQKTLHELNSLKDEGESLERLIRSLEKRTTEIPQKIEAENESVFESVCSENAQLIGRNMSLEDRLQKAEATLIETKLDYAQSENEKESLYKKLSEFKKLMG</sequence>
<feature type="coiled-coil region" evidence="2">
    <location>
        <begin position="421"/>
        <end position="578"/>
    </location>
</feature>
<name>A0A367KBG7_RHIST</name>
<comment type="caution">
    <text evidence="5">The sequence shown here is derived from an EMBL/GenBank/DDBJ whole genome shotgun (WGS) entry which is preliminary data.</text>
</comment>
<dbReference type="InterPro" id="IPR000195">
    <property type="entry name" value="Rab-GAP-TBC_dom"/>
</dbReference>
<evidence type="ECO:0000256" key="3">
    <source>
        <dbReference type="SAM" id="MobiDB-lite"/>
    </source>
</evidence>
<dbReference type="SMART" id="SM00164">
    <property type="entry name" value="TBC"/>
    <property type="match status" value="1"/>
</dbReference>
<dbReference type="GO" id="GO:0005096">
    <property type="term" value="F:GTPase activator activity"/>
    <property type="evidence" value="ECO:0007669"/>
    <property type="project" value="UniProtKB-KW"/>
</dbReference>
<dbReference type="STRING" id="4846.A0A367KBG7"/>
<dbReference type="GO" id="GO:0031267">
    <property type="term" value="F:small GTPase binding"/>
    <property type="evidence" value="ECO:0007669"/>
    <property type="project" value="TreeGrafter"/>
</dbReference>
<dbReference type="AlphaFoldDB" id="A0A367KBG7"/>